<name>A0A146KMU2_9EUKA</name>
<feature type="transmembrane region" description="Helical" evidence="6">
    <location>
        <begin position="61"/>
        <end position="81"/>
    </location>
</feature>
<feature type="transmembrane region" description="Helical" evidence="6">
    <location>
        <begin position="176"/>
        <end position="202"/>
    </location>
</feature>
<evidence type="ECO:0000256" key="1">
    <source>
        <dbReference type="ARBA" id="ARBA00004141"/>
    </source>
</evidence>
<dbReference type="InterPro" id="IPR039797">
    <property type="entry name" value="Pecanex"/>
</dbReference>
<proteinExistence type="inferred from homology"/>
<dbReference type="PANTHER" id="PTHR12372:SF6">
    <property type="entry name" value="PECANEX-LIKE PROTEIN 4"/>
    <property type="match status" value="1"/>
</dbReference>
<dbReference type="PANTHER" id="PTHR12372">
    <property type="entry name" value="PECANEX"/>
    <property type="match status" value="1"/>
</dbReference>
<protein>
    <submittedName>
        <fullName evidence="8">Pecanex and transmembrane domain-containing protein</fullName>
    </submittedName>
</protein>
<evidence type="ECO:0000256" key="2">
    <source>
        <dbReference type="ARBA" id="ARBA00010170"/>
    </source>
</evidence>
<reference evidence="8" key="1">
    <citation type="submission" date="2015-07" db="EMBL/GenBank/DDBJ databases">
        <title>Adaptation to a free-living lifestyle via gene acquisitions in the diplomonad Trepomonas sp. PC1.</title>
        <authorList>
            <person name="Xu F."/>
            <person name="Jerlstrom-Hultqvist J."/>
            <person name="Kolisko M."/>
            <person name="Simpson A.G.B."/>
            <person name="Roger A.J."/>
            <person name="Svard S.G."/>
            <person name="Andersson J.O."/>
        </authorList>
    </citation>
    <scope>NUCLEOTIDE SEQUENCE</scope>
    <source>
        <strain evidence="8">PC1</strain>
    </source>
</reference>
<comment type="subcellular location">
    <subcellularLocation>
        <location evidence="1">Membrane</location>
        <topology evidence="1">Multi-pass membrane protein</topology>
    </subcellularLocation>
</comment>
<feature type="transmembrane region" description="Helical" evidence="6">
    <location>
        <begin position="35"/>
        <end position="55"/>
    </location>
</feature>
<sequence length="945" mass="107884">FDQGTGKRFCQKILDNLLYGVTLTDDRMFSKKAHVASSITNIALIIPSIVIAFLGKQSLYIIIQVIASFVVALTYFILSFMPKKRQSDKIKDVVSQKDQYFNAMMYCYNSVFSKLFHLLCSTAIPTVFQILVCYTNLHPIGIIFVQMLNSTSLRQVDSTMAKYRPINPLEPSMTSLFYVGAFCSVSLAEPTISIILLIILPIMLMFGFIPQLECLIYGIFDSISLYLCLPLNLLQSIFIGLCLVACLVLRPIEAFITFALLCIVQFRFNKLVRTILQGIVLIVGLVVCIVFNIQDVQNYWLFSQVVIQFEYISYAVLGLCALFSIFEIMVQAMNKKKIHQTGKYNQPMMIWNILLHVPGIIVVLAVIVQYAQSTDNSLSYLYILVLMRLFGMAIFNPQLLMYSGILGGIVNIILIQFNTNYLGLCLMITSCIIVGFQKFIIIMTYYKHMQNLAFKNINGGWQKKMYKVRVLLWIYNSIVAFVCCMLNIPPNPIGGIPLFIPGHLHPRSFFVSKSNLKLFSKKGITEDTAEESIENKDDIIIYNRTVEQMQHKNEQLSLMIKNANLQQGELLIFMQGKQVLFIQNIGQNAFHSSNQVIISALETKETSCHTLERTCLERYCDGIIGTHNPKQQTNILESTKIVTERKSAISPLGKRKGPITLGARTVQTDQTRLAKIPQFSDDWMQKYIGQFQLVSMDETQFSLLGMFNKPDQLQQLKQLYLNFLYCLLSDVQAVLPNTTNQQSEAINKQITIKNPNPKILAAINQIVQQQTIMNIQNESQIPDSFLNSHKKIGQENYKSIAKRAYRTAIYQFIQLISIGEDIPTSQNELNELLQESNDIFMGNPDEKEWKTELELNVKRQFFTIKKDLKALLYTTKPLQWHCFKLPQFYYQSIWSSVQSDLLVFNATNDERFSIQSLPQCLRNIICEAAPGQFGYQLVAYGEITI</sequence>
<comment type="similarity">
    <text evidence="2">Belongs to the pecanex family.</text>
</comment>
<gene>
    <name evidence="8" type="ORF">TPC1_10282</name>
</gene>
<evidence type="ECO:0000256" key="5">
    <source>
        <dbReference type="ARBA" id="ARBA00023136"/>
    </source>
</evidence>
<keyword evidence="4 6" id="KW-1133">Transmembrane helix</keyword>
<feature type="transmembrane region" description="Helical" evidence="6">
    <location>
        <begin position="271"/>
        <end position="292"/>
    </location>
</feature>
<accession>A0A146KMU2</accession>
<dbReference type="InterPro" id="IPR007735">
    <property type="entry name" value="Pecanex_C"/>
</dbReference>
<dbReference type="EMBL" id="GDID01000207">
    <property type="protein sequence ID" value="JAP96399.1"/>
    <property type="molecule type" value="Transcribed_RNA"/>
</dbReference>
<feature type="transmembrane region" description="Helical" evidence="6">
    <location>
        <begin position="312"/>
        <end position="330"/>
    </location>
</feature>
<keyword evidence="3 6" id="KW-0812">Transmembrane</keyword>
<feature type="non-terminal residue" evidence="8">
    <location>
        <position position="1"/>
    </location>
</feature>
<feature type="transmembrane region" description="Helical" evidence="6">
    <location>
        <begin position="238"/>
        <end position="264"/>
    </location>
</feature>
<dbReference type="GO" id="GO:0016020">
    <property type="term" value="C:membrane"/>
    <property type="evidence" value="ECO:0007669"/>
    <property type="project" value="UniProtKB-SubCell"/>
</dbReference>
<feature type="transmembrane region" description="Helical" evidence="6">
    <location>
        <begin position="421"/>
        <end position="446"/>
    </location>
</feature>
<evidence type="ECO:0000256" key="6">
    <source>
        <dbReference type="SAM" id="Phobius"/>
    </source>
</evidence>
<evidence type="ECO:0000313" key="8">
    <source>
        <dbReference type="EMBL" id="JAP96399.1"/>
    </source>
</evidence>
<organism evidence="8">
    <name type="scientific">Trepomonas sp. PC1</name>
    <dbReference type="NCBI Taxonomy" id="1076344"/>
    <lineage>
        <taxon>Eukaryota</taxon>
        <taxon>Metamonada</taxon>
        <taxon>Diplomonadida</taxon>
        <taxon>Hexamitidae</taxon>
        <taxon>Hexamitinae</taxon>
        <taxon>Trepomonas</taxon>
    </lineage>
</organism>
<feature type="domain" description="Pecanex C-terminal" evidence="7">
    <location>
        <begin position="865"/>
        <end position="936"/>
    </location>
</feature>
<keyword evidence="5 6" id="KW-0472">Membrane</keyword>
<feature type="transmembrane region" description="Helical" evidence="6">
    <location>
        <begin position="214"/>
        <end position="232"/>
    </location>
</feature>
<evidence type="ECO:0000259" key="7">
    <source>
        <dbReference type="Pfam" id="PF05041"/>
    </source>
</evidence>
<evidence type="ECO:0000256" key="4">
    <source>
        <dbReference type="ARBA" id="ARBA00022989"/>
    </source>
</evidence>
<feature type="transmembrane region" description="Helical" evidence="6">
    <location>
        <begin position="115"/>
        <end position="137"/>
    </location>
</feature>
<feature type="transmembrane region" description="Helical" evidence="6">
    <location>
        <begin position="399"/>
        <end position="415"/>
    </location>
</feature>
<dbReference type="AlphaFoldDB" id="A0A146KMU2"/>
<dbReference type="Pfam" id="PF05041">
    <property type="entry name" value="Pecanex_C"/>
    <property type="match status" value="1"/>
</dbReference>
<feature type="transmembrane region" description="Helical" evidence="6">
    <location>
        <begin position="350"/>
        <end position="371"/>
    </location>
</feature>
<evidence type="ECO:0000256" key="3">
    <source>
        <dbReference type="ARBA" id="ARBA00022692"/>
    </source>
</evidence>